<dbReference type="SMART" id="SM00062">
    <property type="entry name" value="PBPb"/>
    <property type="match status" value="1"/>
</dbReference>
<dbReference type="CDD" id="cd13530">
    <property type="entry name" value="PBP2_peptides_like"/>
    <property type="match status" value="1"/>
</dbReference>
<evidence type="ECO:0000256" key="2">
    <source>
        <dbReference type="ARBA" id="ARBA00022729"/>
    </source>
</evidence>
<protein>
    <submittedName>
        <fullName evidence="4">Glutamine ABC transporter, periplasmic glutamine-binding protein</fullName>
    </submittedName>
</protein>
<dbReference type="InterPro" id="IPR001638">
    <property type="entry name" value="Solute-binding_3/MltF_N"/>
</dbReference>
<dbReference type="PANTHER" id="PTHR35936:SF17">
    <property type="entry name" value="ARGININE-BINDING EXTRACELLULAR PROTEIN ARTP"/>
    <property type="match status" value="1"/>
</dbReference>
<gene>
    <name evidence="4" type="ORF">MSHOH_3774</name>
</gene>
<dbReference type="HOGENOM" id="CLU_019602_18_2_2"/>
<dbReference type="EMBL" id="CP009516">
    <property type="protein sequence ID" value="AKB80257.1"/>
    <property type="molecule type" value="Genomic_DNA"/>
</dbReference>
<evidence type="ECO:0000313" key="5">
    <source>
        <dbReference type="Proteomes" id="UP000033101"/>
    </source>
</evidence>
<dbReference type="Proteomes" id="UP000033101">
    <property type="component" value="Chromosome"/>
</dbReference>
<dbReference type="InterPro" id="IPR018313">
    <property type="entry name" value="SBP_3_CS"/>
</dbReference>
<organism evidence="4 5">
    <name type="scientific">Methanosarcina horonobensis HB-1 = JCM 15518</name>
    <dbReference type="NCBI Taxonomy" id="1434110"/>
    <lineage>
        <taxon>Archaea</taxon>
        <taxon>Methanobacteriati</taxon>
        <taxon>Methanobacteriota</taxon>
        <taxon>Stenosarchaea group</taxon>
        <taxon>Methanomicrobia</taxon>
        <taxon>Methanosarcinales</taxon>
        <taxon>Methanosarcinaceae</taxon>
        <taxon>Methanosarcina</taxon>
    </lineage>
</organism>
<evidence type="ECO:0000256" key="1">
    <source>
        <dbReference type="ARBA" id="ARBA00004196"/>
    </source>
</evidence>
<accession>A0A0E3SIC8</accession>
<dbReference type="SUPFAM" id="SSF53850">
    <property type="entry name" value="Periplasmic binding protein-like II"/>
    <property type="match status" value="1"/>
</dbReference>
<dbReference type="RefSeq" id="WP_048142367.1">
    <property type="nucleotide sequence ID" value="NZ_BBCW01000004.1"/>
</dbReference>
<proteinExistence type="predicted"/>
<dbReference type="PATRIC" id="fig|1434110.4.peg.4821"/>
<evidence type="ECO:0000313" key="4">
    <source>
        <dbReference type="EMBL" id="AKB80257.1"/>
    </source>
</evidence>
<dbReference type="KEGG" id="mhor:MSHOH_3774"/>
<dbReference type="PANTHER" id="PTHR35936">
    <property type="entry name" value="MEMBRANE-BOUND LYTIC MUREIN TRANSGLYCOSYLASE F"/>
    <property type="match status" value="1"/>
</dbReference>
<comment type="subcellular location">
    <subcellularLocation>
        <location evidence="1">Cell envelope</location>
    </subcellularLocation>
</comment>
<keyword evidence="2" id="KW-0732">Signal</keyword>
<dbReference type="AlphaFoldDB" id="A0A0E3SIC8"/>
<dbReference type="Pfam" id="PF00497">
    <property type="entry name" value="SBP_bac_3"/>
    <property type="match status" value="1"/>
</dbReference>
<feature type="domain" description="Solute-binding protein family 3/N-terminal" evidence="3">
    <location>
        <begin position="10"/>
        <end position="234"/>
    </location>
</feature>
<evidence type="ECO:0000259" key="3">
    <source>
        <dbReference type="SMART" id="SM00062"/>
    </source>
</evidence>
<keyword evidence="5" id="KW-1185">Reference proteome</keyword>
<dbReference type="PROSITE" id="PS01039">
    <property type="entry name" value="SBP_BACTERIAL_3"/>
    <property type="match status" value="1"/>
</dbReference>
<name>A0A0E3SIC8_9EURY</name>
<dbReference type="STRING" id="1434110.MSHOH_3774"/>
<dbReference type="Gene3D" id="3.40.190.10">
    <property type="entry name" value="Periplasmic binding protein-like II"/>
    <property type="match status" value="2"/>
</dbReference>
<reference evidence="4 5" key="1">
    <citation type="submission" date="2014-07" db="EMBL/GenBank/DDBJ databases">
        <title>Methanogenic archaea and the global carbon cycle.</title>
        <authorList>
            <person name="Henriksen J.R."/>
            <person name="Luke J."/>
            <person name="Reinhart S."/>
            <person name="Benedict M.N."/>
            <person name="Youngblut N.D."/>
            <person name="Metcalf M.E."/>
            <person name="Whitaker R.J."/>
            <person name="Metcalf W.W."/>
        </authorList>
    </citation>
    <scope>NUCLEOTIDE SEQUENCE [LARGE SCALE GENOMIC DNA]</scope>
    <source>
        <strain evidence="4 5">HB-1</strain>
    </source>
</reference>
<dbReference type="OrthoDB" id="30671at2157"/>
<sequence length="236" mass="25724">MKFKTITSGILCVASAMPDPPFEFMDGETPTGFDVELMQAICADLGLEWRLVHYSGADFNGIFLGLTNGSWDCVASGTTITQERQAVATFCGPYVESGQSLVCNIEKTPNVNSVDDLRGMIIGIQHGNTSEPVAHRLKAEGRVAEVRTYAYHDIGVMLNDLEAGTIGAVMKLAPVMRWLVRNRPPLRVVQEGITDEKLGVAVRLGNDALRQAIDDSQARLCKNGVLGKLTKKWLQT</sequence>
<dbReference type="GeneID" id="24833132"/>